<name>A0A843XBV2_COLES</name>
<keyword evidence="1" id="KW-0472">Membrane</keyword>
<keyword evidence="1" id="KW-0812">Transmembrane</keyword>
<keyword evidence="1" id="KW-1133">Transmembrane helix</keyword>
<reference evidence="2" key="1">
    <citation type="submission" date="2017-07" db="EMBL/GenBank/DDBJ databases">
        <title>Taro Niue Genome Assembly and Annotation.</title>
        <authorList>
            <person name="Atibalentja N."/>
            <person name="Keating K."/>
            <person name="Fields C.J."/>
        </authorList>
    </citation>
    <scope>NUCLEOTIDE SEQUENCE</scope>
    <source>
        <strain evidence="2">Niue_2</strain>
        <tissue evidence="2">Leaf</tissue>
    </source>
</reference>
<protein>
    <submittedName>
        <fullName evidence="2">Uncharacterized protein</fullName>
    </submittedName>
</protein>
<comment type="caution">
    <text evidence="2">The sequence shown here is derived from an EMBL/GenBank/DDBJ whole genome shotgun (WGS) entry which is preliminary data.</text>
</comment>
<evidence type="ECO:0000313" key="2">
    <source>
        <dbReference type="EMBL" id="MQM16750.1"/>
    </source>
</evidence>
<organism evidence="2 3">
    <name type="scientific">Colocasia esculenta</name>
    <name type="common">Wild taro</name>
    <name type="synonym">Arum esculentum</name>
    <dbReference type="NCBI Taxonomy" id="4460"/>
    <lineage>
        <taxon>Eukaryota</taxon>
        <taxon>Viridiplantae</taxon>
        <taxon>Streptophyta</taxon>
        <taxon>Embryophyta</taxon>
        <taxon>Tracheophyta</taxon>
        <taxon>Spermatophyta</taxon>
        <taxon>Magnoliopsida</taxon>
        <taxon>Liliopsida</taxon>
        <taxon>Araceae</taxon>
        <taxon>Aroideae</taxon>
        <taxon>Colocasieae</taxon>
        <taxon>Colocasia</taxon>
    </lineage>
</organism>
<feature type="transmembrane region" description="Helical" evidence="1">
    <location>
        <begin position="32"/>
        <end position="52"/>
    </location>
</feature>
<gene>
    <name evidence="2" type="ORF">Taro_049709</name>
</gene>
<proteinExistence type="predicted"/>
<evidence type="ECO:0000256" key="1">
    <source>
        <dbReference type="SAM" id="Phobius"/>
    </source>
</evidence>
<dbReference type="EMBL" id="NMUH01007150">
    <property type="protein sequence ID" value="MQM16750.1"/>
    <property type="molecule type" value="Genomic_DNA"/>
</dbReference>
<dbReference type="Proteomes" id="UP000652761">
    <property type="component" value="Unassembled WGS sequence"/>
</dbReference>
<dbReference type="AlphaFoldDB" id="A0A843XBV2"/>
<feature type="transmembrane region" description="Helical" evidence="1">
    <location>
        <begin position="64"/>
        <end position="82"/>
    </location>
</feature>
<evidence type="ECO:0000313" key="3">
    <source>
        <dbReference type="Proteomes" id="UP000652761"/>
    </source>
</evidence>
<sequence>MLLVRARRTFPVRRPVLGRVVAEQGQYLQRSIVYFLLLYLGVCPRLLYTFSVLMDYGYVNCEKIIYEMWCVPLCLHGLWFGIPCEASARSREANSDQVRYRFYGLGRGVPSHMISR</sequence>
<accession>A0A843XBV2</accession>
<keyword evidence="3" id="KW-1185">Reference proteome</keyword>